<reference evidence="5 6" key="1">
    <citation type="journal article" date="2019" name="Int. J. Syst. Evol. Microbiol.">
        <title>The Global Catalogue of Microorganisms (GCM) 10K type strain sequencing project: providing services to taxonomists for standard genome sequencing and annotation.</title>
        <authorList>
            <consortium name="The Broad Institute Genomics Platform"/>
            <consortium name="The Broad Institute Genome Sequencing Center for Infectious Disease"/>
            <person name="Wu L."/>
            <person name="Ma J."/>
        </authorList>
    </citation>
    <scope>NUCLEOTIDE SEQUENCE [LARGE SCALE GENOMIC DNA]</scope>
    <source>
        <strain evidence="5 6">GX21</strain>
    </source>
</reference>
<dbReference type="SUPFAM" id="SSF49764">
    <property type="entry name" value="HSP20-like chaperones"/>
    <property type="match status" value="1"/>
</dbReference>
<evidence type="ECO:0000256" key="1">
    <source>
        <dbReference type="PROSITE-ProRule" id="PRU00285"/>
    </source>
</evidence>
<dbReference type="InterPro" id="IPR002068">
    <property type="entry name" value="A-crystallin/Hsp20_dom"/>
</dbReference>
<dbReference type="InterPro" id="IPR008978">
    <property type="entry name" value="HSP20-like_chaperone"/>
</dbReference>
<feature type="domain" description="SHSP" evidence="4">
    <location>
        <begin position="39"/>
        <end position="150"/>
    </location>
</feature>
<dbReference type="RefSeq" id="WP_379704248.1">
    <property type="nucleotide sequence ID" value="NZ_JBHTAT010000001.1"/>
</dbReference>
<evidence type="ECO:0000313" key="6">
    <source>
        <dbReference type="Proteomes" id="UP001596434"/>
    </source>
</evidence>
<dbReference type="EMBL" id="JBHTAT010000001">
    <property type="protein sequence ID" value="MFC7255894.1"/>
    <property type="molecule type" value="Genomic_DNA"/>
</dbReference>
<dbReference type="Proteomes" id="UP001596434">
    <property type="component" value="Unassembled WGS sequence"/>
</dbReference>
<proteinExistence type="inferred from homology"/>
<evidence type="ECO:0000259" key="4">
    <source>
        <dbReference type="PROSITE" id="PS01031"/>
    </source>
</evidence>
<feature type="compositionally biased region" description="Basic and acidic residues" evidence="3">
    <location>
        <begin position="92"/>
        <end position="106"/>
    </location>
</feature>
<dbReference type="GeneID" id="96954272"/>
<organism evidence="5 6">
    <name type="scientific">Haloplanus litoreus</name>
    <dbReference type="NCBI Taxonomy" id="767515"/>
    <lineage>
        <taxon>Archaea</taxon>
        <taxon>Methanobacteriati</taxon>
        <taxon>Methanobacteriota</taxon>
        <taxon>Stenosarchaea group</taxon>
        <taxon>Halobacteria</taxon>
        <taxon>Halobacteriales</taxon>
        <taxon>Haloferacaceae</taxon>
        <taxon>Haloplanus</taxon>
    </lineage>
</organism>
<protein>
    <submittedName>
        <fullName evidence="5">Hsp20/alpha crystallin family protein</fullName>
    </submittedName>
</protein>
<accession>A0ABD5ZZN3</accession>
<dbReference type="Pfam" id="PF00011">
    <property type="entry name" value="HSP20"/>
    <property type="match status" value="1"/>
</dbReference>
<feature type="region of interest" description="Disordered" evidence="3">
    <location>
        <begin position="81"/>
        <end position="109"/>
    </location>
</feature>
<comment type="similarity">
    <text evidence="1 2">Belongs to the small heat shock protein (HSP20) family.</text>
</comment>
<evidence type="ECO:0000256" key="2">
    <source>
        <dbReference type="RuleBase" id="RU003616"/>
    </source>
</evidence>
<dbReference type="InterPro" id="IPR031107">
    <property type="entry name" value="Small_HSP"/>
</dbReference>
<sequence length="150" mass="16832">MSRRNPFDELEELFERMQENFESAARMWEPEEFDAGLPVSATAGGMSVDLEDTGEELVLTGDLPGFETEDIDVRVMDGTLQVSAEHEEETEEKAGEYVRRERRESSVSRSIGLPVAVDEEEITATYNNGVLTVRMPKRDAESQGTQIDVN</sequence>
<evidence type="ECO:0000313" key="5">
    <source>
        <dbReference type="EMBL" id="MFC7255894.1"/>
    </source>
</evidence>
<keyword evidence="6" id="KW-1185">Reference proteome</keyword>
<evidence type="ECO:0000256" key="3">
    <source>
        <dbReference type="SAM" id="MobiDB-lite"/>
    </source>
</evidence>
<gene>
    <name evidence="5" type="ORF">ACFQKE_11435</name>
</gene>
<dbReference type="AlphaFoldDB" id="A0ABD5ZZN3"/>
<dbReference type="Gene3D" id="2.60.40.790">
    <property type="match status" value="1"/>
</dbReference>
<dbReference type="PROSITE" id="PS01031">
    <property type="entry name" value="SHSP"/>
    <property type="match status" value="1"/>
</dbReference>
<comment type="caution">
    <text evidence="5">The sequence shown here is derived from an EMBL/GenBank/DDBJ whole genome shotgun (WGS) entry which is preliminary data.</text>
</comment>
<dbReference type="PANTHER" id="PTHR11527">
    <property type="entry name" value="HEAT-SHOCK PROTEIN 20 FAMILY MEMBER"/>
    <property type="match status" value="1"/>
</dbReference>
<name>A0ABD5ZZN3_9EURY</name>